<gene>
    <name evidence="8" type="ORF">A2113_00655</name>
</gene>
<comment type="caution">
    <text evidence="8">The sequence shown here is derived from an EMBL/GenBank/DDBJ whole genome shotgun (WGS) entry which is preliminary data.</text>
</comment>
<proteinExistence type="predicted"/>
<dbReference type="InterPro" id="IPR032816">
    <property type="entry name" value="VTT_dom"/>
</dbReference>
<keyword evidence="2" id="KW-1003">Cell membrane</keyword>
<protein>
    <recommendedName>
        <fullName evidence="7">VTT domain-containing protein</fullName>
    </recommendedName>
</protein>
<evidence type="ECO:0000256" key="2">
    <source>
        <dbReference type="ARBA" id="ARBA00022475"/>
    </source>
</evidence>
<evidence type="ECO:0000256" key="4">
    <source>
        <dbReference type="ARBA" id="ARBA00022989"/>
    </source>
</evidence>
<sequence>MLDALLAAITTWTLNTISSLGYFGIFLTMTIESACIPLPSEIIMPFSGFLVAMGRFNFWLVVVVGAAGNLAGSTMMYWLGFYGQEVVVRRFVRGWGRLLVSEDELKLGEEWFRKYGDAIVLVSRVMPVVRTFISLPAGVARVSFFKFSLLTFSGSLIWSAFLAYLGVRLGENWAFLEPIFRKFDILIIVLGIMVVGVFFYLKFRKVARWRKES</sequence>
<dbReference type="PANTHER" id="PTHR42709">
    <property type="entry name" value="ALKALINE PHOSPHATASE LIKE PROTEIN"/>
    <property type="match status" value="1"/>
</dbReference>
<dbReference type="STRING" id="1802591.A2113_00655"/>
<keyword evidence="4 6" id="KW-1133">Transmembrane helix</keyword>
<feature type="transmembrane region" description="Helical" evidence="6">
    <location>
        <begin position="58"/>
        <end position="79"/>
    </location>
</feature>
<evidence type="ECO:0000259" key="7">
    <source>
        <dbReference type="Pfam" id="PF09335"/>
    </source>
</evidence>
<organism evidence="8 9">
    <name type="scientific">Candidatus Woykebacteria bacterium GWA1_44_8</name>
    <dbReference type="NCBI Taxonomy" id="1802591"/>
    <lineage>
        <taxon>Bacteria</taxon>
        <taxon>Candidatus Woykeibacteriota</taxon>
    </lineage>
</organism>
<feature type="domain" description="VTT" evidence="7">
    <location>
        <begin position="39"/>
        <end position="166"/>
    </location>
</feature>
<evidence type="ECO:0000256" key="5">
    <source>
        <dbReference type="ARBA" id="ARBA00023136"/>
    </source>
</evidence>
<dbReference type="EMBL" id="MHCN01000017">
    <property type="protein sequence ID" value="OGY21202.1"/>
    <property type="molecule type" value="Genomic_DNA"/>
</dbReference>
<feature type="transmembrane region" description="Helical" evidence="6">
    <location>
        <begin position="147"/>
        <end position="167"/>
    </location>
</feature>
<dbReference type="PANTHER" id="PTHR42709:SF6">
    <property type="entry name" value="UNDECAPRENYL PHOSPHATE TRANSPORTER A"/>
    <property type="match status" value="1"/>
</dbReference>
<name>A0A1G1W0K7_9BACT</name>
<dbReference type="GO" id="GO:0005886">
    <property type="term" value="C:plasma membrane"/>
    <property type="evidence" value="ECO:0007669"/>
    <property type="project" value="UniProtKB-SubCell"/>
</dbReference>
<comment type="subcellular location">
    <subcellularLocation>
        <location evidence="1">Cell membrane</location>
        <topology evidence="1">Multi-pass membrane protein</topology>
    </subcellularLocation>
</comment>
<reference evidence="8 9" key="1">
    <citation type="journal article" date="2016" name="Nat. Commun.">
        <title>Thousands of microbial genomes shed light on interconnected biogeochemical processes in an aquifer system.</title>
        <authorList>
            <person name="Anantharaman K."/>
            <person name="Brown C.T."/>
            <person name="Hug L.A."/>
            <person name="Sharon I."/>
            <person name="Castelle C.J."/>
            <person name="Probst A.J."/>
            <person name="Thomas B.C."/>
            <person name="Singh A."/>
            <person name="Wilkins M.J."/>
            <person name="Karaoz U."/>
            <person name="Brodie E.L."/>
            <person name="Williams K.H."/>
            <person name="Hubbard S.S."/>
            <person name="Banfield J.F."/>
        </authorList>
    </citation>
    <scope>NUCLEOTIDE SEQUENCE [LARGE SCALE GENOMIC DNA]</scope>
</reference>
<dbReference type="InterPro" id="IPR051311">
    <property type="entry name" value="DedA_domain"/>
</dbReference>
<evidence type="ECO:0000256" key="3">
    <source>
        <dbReference type="ARBA" id="ARBA00022692"/>
    </source>
</evidence>
<feature type="transmembrane region" description="Helical" evidence="6">
    <location>
        <begin position="179"/>
        <end position="201"/>
    </location>
</feature>
<keyword evidence="5 6" id="KW-0472">Membrane</keyword>
<evidence type="ECO:0000256" key="6">
    <source>
        <dbReference type="SAM" id="Phobius"/>
    </source>
</evidence>
<evidence type="ECO:0000256" key="1">
    <source>
        <dbReference type="ARBA" id="ARBA00004651"/>
    </source>
</evidence>
<dbReference type="Pfam" id="PF09335">
    <property type="entry name" value="VTT_dom"/>
    <property type="match status" value="1"/>
</dbReference>
<accession>A0A1G1W0K7</accession>
<keyword evidence="3 6" id="KW-0812">Transmembrane</keyword>
<evidence type="ECO:0000313" key="9">
    <source>
        <dbReference type="Proteomes" id="UP000176299"/>
    </source>
</evidence>
<dbReference type="AlphaFoldDB" id="A0A1G1W0K7"/>
<evidence type="ECO:0000313" key="8">
    <source>
        <dbReference type="EMBL" id="OGY21202.1"/>
    </source>
</evidence>
<feature type="transmembrane region" description="Helical" evidence="6">
    <location>
        <begin position="20"/>
        <end position="38"/>
    </location>
</feature>
<dbReference type="Proteomes" id="UP000176299">
    <property type="component" value="Unassembled WGS sequence"/>
</dbReference>